<organism evidence="7 8">
    <name type="scientific">Anaerocolumna aminovalerica</name>
    <dbReference type="NCBI Taxonomy" id="1527"/>
    <lineage>
        <taxon>Bacteria</taxon>
        <taxon>Bacillati</taxon>
        <taxon>Bacillota</taxon>
        <taxon>Clostridia</taxon>
        <taxon>Lachnospirales</taxon>
        <taxon>Lachnospiraceae</taxon>
        <taxon>Anaerocolumna</taxon>
    </lineage>
</organism>
<dbReference type="Pfam" id="PF03631">
    <property type="entry name" value="Virul_fac_BrkB"/>
    <property type="match status" value="1"/>
</dbReference>
<evidence type="ECO:0000256" key="6">
    <source>
        <dbReference type="SAM" id="Phobius"/>
    </source>
</evidence>
<dbReference type="STRING" id="1527.SAMN04489757_102176"/>
<dbReference type="PANTHER" id="PTHR30213">
    <property type="entry name" value="INNER MEMBRANE PROTEIN YHJD"/>
    <property type="match status" value="1"/>
</dbReference>
<keyword evidence="5 6" id="KW-0472">Membrane</keyword>
<sequence>MTMIIISFIKIIRAFARKIRDDCVSAFAAQAALFVIISFFPFIMLLLTILQDIFSESTLLETLPGVFPSSLHLLIISIITEVYAKTTGTIVSFAAITALWSASRGVLSIVKGLNAVYCIKETRSYIRLRIISAVYTFVFIIMLVVTLSILVFGNQLFLWIQGKIPVLSELALFIISIRTIVGLCLLTLFFLLLYVVIPNRKTRVFQELPGAFISAVGWMGFSYLFSYYVDNMGNFTNTYGSLTAVIIFMLWFYFIMYILFIGAEINVVLYSGDLVYFIKQIFIKQKAIKRGLVTAGNEVEMKEQMNMKRDKIIRQTIIENKGNHDKKIK</sequence>
<dbReference type="Proteomes" id="UP000198806">
    <property type="component" value="Unassembled WGS sequence"/>
</dbReference>
<comment type="subcellular location">
    <subcellularLocation>
        <location evidence="1">Cell membrane</location>
        <topology evidence="1">Multi-pass membrane protein</topology>
    </subcellularLocation>
</comment>
<dbReference type="EMBL" id="FOWD01000002">
    <property type="protein sequence ID" value="SFN82748.1"/>
    <property type="molecule type" value="Genomic_DNA"/>
</dbReference>
<keyword evidence="3 6" id="KW-0812">Transmembrane</keyword>
<evidence type="ECO:0000256" key="5">
    <source>
        <dbReference type="ARBA" id="ARBA00023136"/>
    </source>
</evidence>
<keyword evidence="8" id="KW-1185">Reference proteome</keyword>
<dbReference type="NCBIfam" id="TIGR00765">
    <property type="entry name" value="yihY_not_rbn"/>
    <property type="match status" value="1"/>
</dbReference>
<feature type="transmembrane region" description="Helical" evidence="6">
    <location>
        <begin position="241"/>
        <end position="261"/>
    </location>
</feature>
<feature type="transmembrane region" description="Helical" evidence="6">
    <location>
        <begin position="208"/>
        <end position="229"/>
    </location>
</feature>
<accession>A0A1I5C714</accession>
<dbReference type="RefSeq" id="WP_091684088.1">
    <property type="nucleotide sequence ID" value="NZ_BAABFM010000017.1"/>
</dbReference>
<evidence type="ECO:0000256" key="2">
    <source>
        <dbReference type="ARBA" id="ARBA00022475"/>
    </source>
</evidence>
<protein>
    <submittedName>
        <fullName evidence="7">Membrane protein</fullName>
    </submittedName>
</protein>
<feature type="transmembrane region" description="Helical" evidence="6">
    <location>
        <begin position="130"/>
        <end position="152"/>
    </location>
</feature>
<proteinExistence type="predicted"/>
<evidence type="ECO:0000313" key="7">
    <source>
        <dbReference type="EMBL" id="SFN82748.1"/>
    </source>
</evidence>
<evidence type="ECO:0000256" key="3">
    <source>
        <dbReference type="ARBA" id="ARBA00022692"/>
    </source>
</evidence>
<evidence type="ECO:0000256" key="4">
    <source>
        <dbReference type="ARBA" id="ARBA00022989"/>
    </source>
</evidence>
<feature type="transmembrane region" description="Helical" evidence="6">
    <location>
        <begin position="172"/>
        <end position="196"/>
    </location>
</feature>
<keyword evidence="2" id="KW-1003">Cell membrane</keyword>
<reference evidence="7 8" key="1">
    <citation type="submission" date="2016-10" db="EMBL/GenBank/DDBJ databases">
        <authorList>
            <person name="de Groot N.N."/>
        </authorList>
    </citation>
    <scope>NUCLEOTIDE SEQUENCE [LARGE SCALE GENOMIC DNA]</scope>
    <source>
        <strain evidence="7 8">DSM 1283</strain>
    </source>
</reference>
<evidence type="ECO:0000256" key="1">
    <source>
        <dbReference type="ARBA" id="ARBA00004651"/>
    </source>
</evidence>
<dbReference type="AlphaFoldDB" id="A0A1I5C714"/>
<dbReference type="GO" id="GO:0005886">
    <property type="term" value="C:plasma membrane"/>
    <property type="evidence" value="ECO:0007669"/>
    <property type="project" value="UniProtKB-SubCell"/>
</dbReference>
<dbReference type="PANTHER" id="PTHR30213:SF0">
    <property type="entry name" value="UPF0761 MEMBRANE PROTEIN YIHY"/>
    <property type="match status" value="1"/>
</dbReference>
<name>A0A1I5C714_9FIRM</name>
<feature type="transmembrane region" description="Helical" evidence="6">
    <location>
        <begin position="26"/>
        <end position="50"/>
    </location>
</feature>
<gene>
    <name evidence="7" type="ORF">SAMN04489757_102176</name>
</gene>
<dbReference type="InterPro" id="IPR017039">
    <property type="entry name" value="Virul_fac_BrkB"/>
</dbReference>
<dbReference type="OrthoDB" id="9775903at2"/>
<evidence type="ECO:0000313" key="8">
    <source>
        <dbReference type="Proteomes" id="UP000198806"/>
    </source>
</evidence>
<feature type="transmembrane region" description="Helical" evidence="6">
    <location>
        <begin position="90"/>
        <end position="110"/>
    </location>
</feature>
<keyword evidence="4 6" id="KW-1133">Transmembrane helix</keyword>